<evidence type="ECO:0000313" key="3">
    <source>
        <dbReference type="Proteomes" id="UP001235966"/>
    </source>
</evidence>
<dbReference type="Proteomes" id="UP001235966">
    <property type="component" value="Unassembled WGS sequence"/>
</dbReference>
<dbReference type="InterPro" id="IPR000182">
    <property type="entry name" value="GNAT_dom"/>
</dbReference>
<keyword evidence="3" id="KW-1185">Reference proteome</keyword>
<dbReference type="EMBL" id="JAUSQW010000001">
    <property type="protein sequence ID" value="MDP9801577.1"/>
    <property type="molecule type" value="Genomic_DNA"/>
</dbReference>
<evidence type="ECO:0000259" key="1">
    <source>
        <dbReference type="PROSITE" id="PS51186"/>
    </source>
</evidence>
<accession>A0ABT9NCX9</accession>
<evidence type="ECO:0000313" key="2">
    <source>
        <dbReference type="EMBL" id="MDP9801577.1"/>
    </source>
</evidence>
<dbReference type="SUPFAM" id="SSF55729">
    <property type="entry name" value="Acyl-CoA N-acyltransferases (Nat)"/>
    <property type="match status" value="1"/>
</dbReference>
<comment type="caution">
    <text evidence="2">The sequence shown here is derived from an EMBL/GenBank/DDBJ whole genome shotgun (WGS) entry which is preliminary data.</text>
</comment>
<dbReference type="Gene3D" id="3.40.630.30">
    <property type="match status" value="1"/>
</dbReference>
<reference evidence="2 3" key="1">
    <citation type="submission" date="2023-07" db="EMBL/GenBank/DDBJ databases">
        <title>Sequencing the genomes of 1000 actinobacteria strains.</title>
        <authorList>
            <person name="Klenk H.-P."/>
        </authorList>
    </citation>
    <scope>NUCLEOTIDE SEQUENCE [LARGE SCALE GENOMIC DNA]</scope>
    <source>
        <strain evidence="2 3">DSM 102162</strain>
    </source>
</reference>
<protein>
    <submittedName>
        <fullName evidence="2">GNAT superfamily N-acetyltransferase</fullName>
    </submittedName>
</protein>
<dbReference type="InterPro" id="IPR016181">
    <property type="entry name" value="Acyl_CoA_acyltransferase"/>
</dbReference>
<proteinExistence type="predicted"/>
<dbReference type="RefSeq" id="WP_278059728.1">
    <property type="nucleotide sequence ID" value="NZ_CP121247.1"/>
</dbReference>
<dbReference type="Pfam" id="PF00583">
    <property type="entry name" value="Acetyltransf_1"/>
    <property type="match status" value="1"/>
</dbReference>
<name>A0ABT9NCX9_9ACTO</name>
<sequence>MDINASDITSFDSPFALQARALYHEAFPEAELVPEEELFPLIVEGKVRATAFHDAAGFLGATLTMSDADILYVVFLAASPERRGKGAGGSILDYYQRQFPHHRQILELETLTDPHAPNPEQRSARERFYLRHGFHYAGFSSIEEGGVFDFLVRGGEVTLAEVKTMIEEDVSAWEVELVDRRKRN</sequence>
<dbReference type="PROSITE" id="PS51186">
    <property type="entry name" value="GNAT"/>
    <property type="match status" value="1"/>
</dbReference>
<gene>
    <name evidence="2" type="ORF">J2S49_001653</name>
</gene>
<organism evidence="2 3">
    <name type="scientific">Arcanobacterium wilhelmae</name>
    <dbReference type="NCBI Taxonomy" id="1803177"/>
    <lineage>
        <taxon>Bacteria</taxon>
        <taxon>Bacillati</taxon>
        <taxon>Actinomycetota</taxon>
        <taxon>Actinomycetes</taxon>
        <taxon>Actinomycetales</taxon>
        <taxon>Actinomycetaceae</taxon>
        <taxon>Arcanobacterium</taxon>
    </lineage>
</organism>
<feature type="domain" description="N-acetyltransferase" evidence="1">
    <location>
        <begin position="6"/>
        <end position="166"/>
    </location>
</feature>